<accession>L5JUP3</accession>
<dbReference type="InParanoid" id="L5JUP3"/>
<protein>
    <submittedName>
        <fullName evidence="1">Myotubularin-related protein 9</fullName>
    </submittedName>
</protein>
<evidence type="ECO:0000313" key="1">
    <source>
        <dbReference type="EMBL" id="ELK02018.1"/>
    </source>
</evidence>
<dbReference type="Proteomes" id="UP000010552">
    <property type="component" value="Unassembled WGS sequence"/>
</dbReference>
<name>L5JUP3_PTEAL</name>
<reference evidence="2" key="1">
    <citation type="journal article" date="2013" name="Science">
        <title>Comparative analysis of bat genomes provides insight into the evolution of flight and immunity.</title>
        <authorList>
            <person name="Zhang G."/>
            <person name="Cowled C."/>
            <person name="Shi Z."/>
            <person name="Huang Z."/>
            <person name="Bishop-Lilly K.A."/>
            <person name="Fang X."/>
            <person name="Wynne J.W."/>
            <person name="Xiong Z."/>
            <person name="Baker M.L."/>
            <person name="Zhao W."/>
            <person name="Tachedjian M."/>
            <person name="Zhu Y."/>
            <person name="Zhou P."/>
            <person name="Jiang X."/>
            <person name="Ng J."/>
            <person name="Yang L."/>
            <person name="Wu L."/>
            <person name="Xiao J."/>
            <person name="Feng Y."/>
            <person name="Chen Y."/>
            <person name="Sun X."/>
            <person name="Zhang Y."/>
            <person name="Marsh G.A."/>
            <person name="Crameri G."/>
            <person name="Broder C.C."/>
            <person name="Frey K.G."/>
            <person name="Wang L.F."/>
            <person name="Wang J."/>
        </authorList>
    </citation>
    <scope>NUCLEOTIDE SEQUENCE [LARGE SCALE GENOMIC DNA]</scope>
</reference>
<organism evidence="1 2">
    <name type="scientific">Pteropus alecto</name>
    <name type="common">Black flying fox</name>
    <dbReference type="NCBI Taxonomy" id="9402"/>
    <lineage>
        <taxon>Eukaryota</taxon>
        <taxon>Metazoa</taxon>
        <taxon>Chordata</taxon>
        <taxon>Craniata</taxon>
        <taxon>Vertebrata</taxon>
        <taxon>Euteleostomi</taxon>
        <taxon>Mammalia</taxon>
        <taxon>Eutheria</taxon>
        <taxon>Laurasiatheria</taxon>
        <taxon>Chiroptera</taxon>
        <taxon>Yinpterochiroptera</taxon>
        <taxon>Pteropodoidea</taxon>
        <taxon>Pteropodidae</taxon>
        <taxon>Pteropodinae</taxon>
        <taxon>Pteropus</taxon>
    </lineage>
</organism>
<dbReference type="STRING" id="9402.L5JUP3"/>
<sequence length="88" mass="9628">MFSELIRTRRAQAKLLQGAEAHPLPGTLYVTGRHLLLSPGPQACPDLWLLLLRSIDSIEKPVAGDSGTITPRCKDLRVLQLDIEGVEA</sequence>
<dbReference type="SUPFAM" id="SSF50729">
    <property type="entry name" value="PH domain-like"/>
    <property type="match status" value="1"/>
</dbReference>
<dbReference type="AlphaFoldDB" id="L5JUP3"/>
<proteinExistence type="predicted"/>
<dbReference type="EMBL" id="KB031148">
    <property type="protein sequence ID" value="ELK02018.1"/>
    <property type="molecule type" value="Genomic_DNA"/>
</dbReference>
<evidence type="ECO:0000313" key="2">
    <source>
        <dbReference type="Proteomes" id="UP000010552"/>
    </source>
</evidence>
<dbReference type="InterPro" id="IPR011993">
    <property type="entry name" value="PH-like_dom_sf"/>
</dbReference>
<dbReference type="Gene3D" id="2.30.29.30">
    <property type="entry name" value="Pleckstrin-homology domain (PH domain)/Phosphotyrosine-binding domain (PTB)"/>
    <property type="match status" value="1"/>
</dbReference>
<gene>
    <name evidence="1" type="ORF">PAL_GLEAN10015015</name>
</gene>
<keyword evidence="2" id="KW-1185">Reference proteome</keyword>